<gene>
    <name evidence="9" type="ORF">QCA50_012658</name>
</gene>
<evidence type="ECO:0000256" key="3">
    <source>
        <dbReference type="ARBA" id="ARBA00022670"/>
    </source>
</evidence>
<comment type="cofactor">
    <cofactor evidence="1">
        <name>Zn(2+)</name>
        <dbReference type="ChEBI" id="CHEBI:29105"/>
    </cofactor>
</comment>
<evidence type="ECO:0000256" key="5">
    <source>
        <dbReference type="ARBA" id="ARBA00022801"/>
    </source>
</evidence>
<keyword evidence="10" id="KW-1185">Reference proteome</keyword>
<dbReference type="SUPFAM" id="SSF48371">
    <property type="entry name" value="ARM repeat"/>
    <property type="match status" value="1"/>
</dbReference>
<evidence type="ECO:0000313" key="9">
    <source>
        <dbReference type="EMBL" id="KAK7684334.1"/>
    </source>
</evidence>
<dbReference type="SMART" id="SM01263">
    <property type="entry name" value="Leuk-A4-hydro_C"/>
    <property type="match status" value="1"/>
</dbReference>
<organism evidence="9 10">
    <name type="scientific">Cerrena zonata</name>
    <dbReference type="NCBI Taxonomy" id="2478898"/>
    <lineage>
        <taxon>Eukaryota</taxon>
        <taxon>Fungi</taxon>
        <taxon>Dikarya</taxon>
        <taxon>Basidiomycota</taxon>
        <taxon>Agaricomycotina</taxon>
        <taxon>Agaricomycetes</taxon>
        <taxon>Polyporales</taxon>
        <taxon>Cerrenaceae</taxon>
        <taxon>Cerrena</taxon>
    </lineage>
</organism>
<name>A0AAW0FZ18_9APHY</name>
<dbReference type="GO" id="GO:0005829">
    <property type="term" value="C:cytosol"/>
    <property type="evidence" value="ECO:0007669"/>
    <property type="project" value="TreeGrafter"/>
</dbReference>
<dbReference type="GO" id="GO:0006508">
    <property type="term" value="P:proteolysis"/>
    <property type="evidence" value="ECO:0007669"/>
    <property type="project" value="UniProtKB-KW"/>
</dbReference>
<dbReference type="Gene3D" id="1.10.390.10">
    <property type="entry name" value="Neutral Protease Domain 2"/>
    <property type="match status" value="1"/>
</dbReference>
<comment type="similarity">
    <text evidence="2">Belongs to the peptidase M1 family.</text>
</comment>
<dbReference type="InterPro" id="IPR027268">
    <property type="entry name" value="Peptidase_M4/M1_CTD_sf"/>
</dbReference>
<evidence type="ECO:0000259" key="8">
    <source>
        <dbReference type="SMART" id="SM01263"/>
    </source>
</evidence>
<proteinExistence type="inferred from homology"/>
<dbReference type="AlphaFoldDB" id="A0AAW0FZ18"/>
<evidence type="ECO:0000256" key="4">
    <source>
        <dbReference type="ARBA" id="ARBA00022723"/>
    </source>
</evidence>
<dbReference type="SUPFAM" id="SSF55486">
    <property type="entry name" value="Metalloproteases ('zincins'), catalytic domain"/>
    <property type="match status" value="1"/>
</dbReference>
<dbReference type="GO" id="GO:0008270">
    <property type="term" value="F:zinc ion binding"/>
    <property type="evidence" value="ECO:0007669"/>
    <property type="project" value="InterPro"/>
</dbReference>
<dbReference type="InterPro" id="IPR016024">
    <property type="entry name" value="ARM-type_fold"/>
</dbReference>
<comment type="caution">
    <text evidence="9">The sequence shown here is derived from an EMBL/GenBank/DDBJ whole genome shotgun (WGS) entry which is preliminary data.</text>
</comment>
<reference evidence="9 10" key="1">
    <citation type="submission" date="2022-09" db="EMBL/GenBank/DDBJ databases">
        <authorList>
            <person name="Palmer J.M."/>
        </authorList>
    </citation>
    <scope>NUCLEOTIDE SEQUENCE [LARGE SCALE GENOMIC DNA]</scope>
    <source>
        <strain evidence="9 10">DSM 7382</strain>
    </source>
</reference>
<dbReference type="PANTHER" id="PTHR45726:SF3">
    <property type="entry name" value="LEUKOTRIENE A-4 HYDROLASE"/>
    <property type="match status" value="1"/>
</dbReference>
<dbReference type="GO" id="GO:0004177">
    <property type="term" value="F:aminopeptidase activity"/>
    <property type="evidence" value="ECO:0007669"/>
    <property type="project" value="TreeGrafter"/>
</dbReference>
<dbReference type="GO" id="GO:0004301">
    <property type="term" value="F:epoxide hydrolase activity"/>
    <property type="evidence" value="ECO:0007669"/>
    <property type="project" value="TreeGrafter"/>
</dbReference>
<dbReference type="PANTHER" id="PTHR45726">
    <property type="entry name" value="LEUKOTRIENE A-4 HYDROLASE"/>
    <property type="match status" value="1"/>
</dbReference>
<feature type="domain" description="Peptidase M1 leukotriene A4 hydrolase/aminopeptidase C-terminal" evidence="8">
    <location>
        <begin position="106"/>
        <end position="240"/>
    </location>
</feature>
<keyword evidence="4" id="KW-0479">Metal-binding</keyword>
<dbReference type="InterPro" id="IPR034015">
    <property type="entry name" value="M1_LTA4H"/>
</dbReference>
<dbReference type="Pfam" id="PF09127">
    <property type="entry name" value="Leuk-A4-hydro_C"/>
    <property type="match status" value="1"/>
</dbReference>
<protein>
    <recommendedName>
        <fullName evidence="8">Peptidase M1 leukotriene A4 hydrolase/aminopeptidase C-terminal domain-containing protein</fullName>
    </recommendedName>
</protein>
<dbReference type="Proteomes" id="UP001385951">
    <property type="component" value="Unassembled WGS sequence"/>
</dbReference>
<keyword evidence="3" id="KW-0645">Protease</keyword>
<sequence length="243" mass="27877">MPIRQGCKLLAVPGYVICSLSFSHMFNWPSERLLGGLDVFLAYINNYVNTFMGKSITTWQWKDHLYEYFKNNDGDEKIKLLNSVDWDAWFYGEGLELPVKLEYDTSLAKQAYELATQWDAARSSSDLSQFSADDIKDFNTNQMIVFLERLEDAYAALPSTHIIQMGKLYGISSTPNVEIRQRFFKLALKDPKSDAAHVLPRRQRSGLLVNKVDKELAVSTFTKERESFNPIAQKLIERDLGLV</sequence>
<evidence type="ECO:0000313" key="10">
    <source>
        <dbReference type="Proteomes" id="UP001385951"/>
    </source>
</evidence>
<evidence type="ECO:0000256" key="6">
    <source>
        <dbReference type="ARBA" id="ARBA00022833"/>
    </source>
</evidence>
<dbReference type="Gene3D" id="1.25.40.320">
    <property type="entry name" value="Peptidase M1, leukotriene A4 hydrolase/aminopeptidase C-terminal domain"/>
    <property type="match status" value="1"/>
</dbReference>
<keyword evidence="5" id="KW-0378">Hydrolase</keyword>
<dbReference type="InterPro" id="IPR038502">
    <property type="entry name" value="M1_LTA-4_hydro/amino_C_sf"/>
</dbReference>
<dbReference type="InterPro" id="IPR015211">
    <property type="entry name" value="Peptidase_M1_C"/>
</dbReference>
<keyword evidence="6" id="KW-0862">Zinc</keyword>
<evidence type="ECO:0000256" key="1">
    <source>
        <dbReference type="ARBA" id="ARBA00001947"/>
    </source>
</evidence>
<keyword evidence="7" id="KW-0482">Metalloprotease</keyword>
<evidence type="ECO:0000256" key="2">
    <source>
        <dbReference type="ARBA" id="ARBA00010136"/>
    </source>
</evidence>
<dbReference type="GO" id="GO:0008237">
    <property type="term" value="F:metallopeptidase activity"/>
    <property type="evidence" value="ECO:0007669"/>
    <property type="project" value="UniProtKB-KW"/>
</dbReference>
<dbReference type="EMBL" id="JASBNA010000026">
    <property type="protein sequence ID" value="KAK7684334.1"/>
    <property type="molecule type" value="Genomic_DNA"/>
</dbReference>
<accession>A0AAW0FZ18</accession>
<evidence type="ECO:0000256" key="7">
    <source>
        <dbReference type="ARBA" id="ARBA00023049"/>
    </source>
</evidence>